<dbReference type="FunFam" id="3.30.1490.20:FF:000003">
    <property type="entry name" value="acetyl-CoA carboxylase isoform X1"/>
    <property type="match status" value="1"/>
</dbReference>
<accession>A0A3B0SHU5</accession>
<dbReference type="PROSITE" id="PS00867">
    <property type="entry name" value="CPSASE_2"/>
    <property type="match status" value="1"/>
</dbReference>
<dbReference type="PROSITE" id="PS50979">
    <property type="entry name" value="BC"/>
    <property type="match status" value="1"/>
</dbReference>
<dbReference type="GO" id="GO:0046872">
    <property type="term" value="F:metal ion binding"/>
    <property type="evidence" value="ECO:0007669"/>
    <property type="project" value="InterPro"/>
</dbReference>
<evidence type="ECO:0000259" key="5">
    <source>
        <dbReference type="PROSITE" id="PS50975"/>
    </source>
</evidence>
<dbReference type="Pfam" id="PF00289">
    <property type="entry name" value="Biotin_carb_N"/>
    <property type="match status" value="1"/>
</dbReference>
<dbReference type="GO" id="GO:0004075">
    <property type="term" value="F:biotin carboxylase activity"/>
    <property type="evidence" value="ECO:0007669"/>
    <property type="project" value="UniProtKB-EC"/>
</dbReference>
<dbReference type="InterPro" id="IPR011054">
    <property type="entry name" value="Rudment_hybrid_motif"/>
</dbReference>
<keyword evidence="1 7" id="KW-0436">Ligase</keyword>
<dbReference type="PROSITE" id="PS00866">
    <property type="entry name" value="CPSASE_1"/>
    <property type="match status" value="1"/>
</dbReference>
<dbReference type="InterPro" id="IPR050856">
    <property type="entry name" value="Biotin_carboxylase_complex"/>
</dbReference>
<evidence type="ECO:0000256" key="2">
    <source>
        <dbReference type="ARBA" id="ARBA00022741"/>
    </source>
</evidence>
<dbReference type="PANTHER" id="PTHR18866:SF33">
    <property type="entry name" value="METHYLCROTONOYL-COA CARBOXYLASE SUBUNIT ALPHA, MITOCHONDRIAL-RELATED"/>
    <property type="match status" value="1"/>
</dbReference>
<evidence type="ECO:0000256" key="4">
    <source>
        <dbReference type="ARBA" id="ARBA00023267"/>
    </source>
</evidence>
<feature type="non-terminal residue" evidence="7">
    <location>
        <position position="1"/>
    </location>
</feature>
<keyword evidence="2" id="KW-0547">Nucleotide-binding</keyword>
<dbReference type="InterPro" id="IPR011761">
    <property type="entry name" value="ATP-grasp"/>
</dbReference>
<evidence type="ECO:0000256" key="1">
    <source>
        <dbReference type="ARBA" id="ARBA00022598"/>
    </source>
</evidence>
<dbReference type="Gene3D" id="3.30.1490.20">
    <property type="entry name" value="ATP-grasp fold, A domain"/>
    <property type="match status" value="1"/>
</dbReference>
<dbReference type="EC" id="6.3.4.14" evidence="7"/>
<feature type="domain" description="ATP-grasp" evidence="5">
    <location>
        <begin position="93"/>
        <end position="289"/>
    </location>
</feature>
<sequence>TIAIYSELDRDAVHTGLADEAWNVGPAPAAESYLNVERILEIARESGADAIHPGYGFLAENAEFARTVMDAGFVWVGPPPDAIAMMGDKIESRIAAERAEVRGVPGTLEPLTSADQVEVFAAEHGFPVAIKAAAGGGGRGLKVVHTVDGLQEAFESAGREAEAWFGNPAVYVERYLDNARHIEAQVIFDNHGNGVFLGERDCSMQRRHQKLIEECPAPNLSADDRATLGELALALGHAAGYRSAGTVEFLFSDGQFYFLEMNTRIQVEHTITEEVFGIDLVTEQIKVAMGEPLSVTVTPEPVGHAIEFRINAEDPSRGFVPNPGTLVTYREPGGPGVRVDSGVVAGSTISQYYDNLIAKLIVTGRDRDTTIARARRALEEYEITGLDTTIPAHLTILGDPRFLAGDVNTRLVEDTMDFTGTE</sequence>
<feature type="non-terminal residue" evidence="7">
    <location>
        <position position="422"/>
    </location>
</feature>
<dbReference type="InterPro" id="IPR011764">
    <property type="entry name" value="Biotin_carboxylation_dom"/>
</dbReference>
<evidence type="ECO:0000313" key="7">
    <source>
        <dbReference type="EMBL" id="VAW03940.1"/>
    </source>
</evidence>
<dbReference type="Pfam" id="PF02785">
    <property type="entry name" value="Biotin_carb_C"/>
    <property type="match status" value="1"/>
</dbReference>
<dbReference type="AlphaFoldDB" id="A0A3B0SHU5"/>
<dbReference type="Gene3D" id="3.30.470.20">
    <property type="entry name" value="ATP-grasp fold, B domain"/>
    <property type="match status" value="1"/>
</dbReference>
<dbReference type="InterPro" id="IPR016185">
    <property type="entry name" value="PreATP-grasp_dom_sf"/>
</dbReference>
<dbReference type="SUPFAM" id="SSF56059">
    <property type="entry name" value="Glutathione synthetase ATP-binding domain-like"/>
    <property type="match status" value="1"/>
</dbReference>
<reference evidence="7" key="1">
    <citation type="submission" date="2018-06" db="EMBL/GenBank/DDBJ databases">
        <authorList>
            <person name="Zhirakovskaya E."/>
        </authorList>
    </citation>
    <scope>NUCLEOTIDE SEQUENCE</scope>
</reference>
<dbReference type="Gene3D" id="3.40.50.20">
    <property type="match status" value="1"/>
</dbReference>
<dbReference type="InterPro" id="IPR013815">
    <property type="entry name" value="ATP_grasp_subdomain_1"/>
</dbReference>
<dbReference type="SUPFAM" id="SSF52440">
    <property type="entry name" value="PreATP-grasp domain"/>
    <property type="match status" value="1"/>
</dbReference>
<gene>
    <name evidence="7" type="ORF">MNBD_ACTINO01-823</name>
</gene>
<keyword evidence="3" id="KW-0067">ATP-binding</keyword>
<protein>
    <submittedName>
        <fullName evidence="7">Biotin carboxylase of acetyl-CoA carboxylase</fullName>
        <ecNumber evidence="7">6.3.4.14</ecNumber>
    </submittedName>
</protein>
<organism evidence="7">
    <name type="scientific">hydrothermal vent metagenome</name>
    <dbReference type="NCBI Taxonomy" id="652676"/>
    <lineage>
        <taxon>unclassified sequences</taxon>
        <taxon>metagenomes</taxon>
        <taxon>ecological metagenomes</taxon>
    </lineage>
</organism>
<evidence type="ECO:0000256" key="3">
    <source>
        <dbReference type="ARBA" id="ARBA00022840"/>
    </source>
</evidence>
<name>A0A3B0SHU5_9ZZZZ</name>
<dbReference type="EMBL" id="UOEI01000380">
    <property type="protein sequence ID" value="VAW03940.1"/>
    <property type="molecule type" value="Genomic_DNA"/>
</dbReference>
<keyword evidence="4" id="KW-0092">Biotin</keyword>
<dbReference type="SMART" id="SM00878">
    <property type="entry name" value="Biotin_carb_C"/>
    <property type="match status" value="1"/>
</dbReference>
<dbReference type="GO" id="GO:0005524">
    <property type="term" value="F:ATP binding"/>
    <property type="evidence" value="ECO:0007669"/>
    <property type="project" value="UniProtKB-KW"/>
</dbReference>
<proteinExistence type="predicted"/>
<feature type="domain" description="Biotin carboxylation" evidence="6">
    <location>
        <begin position="1"/>
        <end position="417"/>
    </location>
</feature>
<dbReference type="InterPro" id="IPR005479">
    <property type="entry name" value="CPAse_ATP-bd"/>
</dbReference>
<dbReference type="Pfam" id="PF02786">
    <property type="entry name" value="CPSase_L_D2"/>
    <property type="match status" value="1"/>
</dbReference>
<dbReference type="PANTHER" id="PTHR18866">
    <property type="entry name" value="CARBOXYLASE:PYRUVATE/ACETYL-COA/PROPIONYL-COA CARBOXYLASE"/>
    <property type="match status" value="1"/>
</dbReference>
<dbReference type="InterPro" id="IPR005482">
    <property type="entry name" value="Biotin_COase_C"/>
</dbReference>
<dbReference type="PROSITE" id="PS50975">
    <property type="entry name" value="ATP_GRASP"/>
    <property type="match status" value="1"/>
</dbReference>
<evidence type="ECO:0000259" key="6">
    <source>
        <dbReference type="PROSITE" id="PS50979"/>
    </source>
</evidence>
<dbReference type="InterPro" id="IPR005481">
    <property type="entry name" value="BC-like_N"/>
</dbReference>
<dbReference type="SUPFAM" id="SSF51246">
    <property type="entry name" value="Rudiment single hybrid motif"/>
    <property type="match status" value="1"/>
</dbReference>